<dbReference type="AlphaFoldDB" id="A0A0F9QGG3"/>
<protein>
    <submittedName>
        <fullName evidence="1">Uncharacterized protein</fullName>
    </submittedName>
</protein>
<gene>
    <name evidence="1" type="ORF">LCGC14_0721570</name>
</gene>
<sequence length="276" mass="28624">MKQRILIYLMILIFSLAPQALGVDGDLVYEGKAVGGTLKTFQGADVTAAGAMTLGTGNIFDIAGNTTINTIVSKGIGTRITLQFDGTPQLTHSADLFLPTAANITAAAGDIAVFYEYATGDWRCESYTRADGTPLVGSAPTDATYITQTADGGLANEQALAALSSGIMRVATTTGVVTALTDSSGVFANVSDETGGTGVMVGGTSPVFTISILPSGSGATDIGTTALEWGDLYLGSDKKAYFGDGQEFYWEYESAELHIGLRDGADNEFISFEDLG</sequence>
<evidence type="ECO:0000313" key="1">
    <source>
        <dbReference type="EMBL" id="KKN41624.1"/>
    </source>
</evidence>
<name>A0A0F9QGG3_9ZZZZ</name>
<comment type="caution">
    <text evidence="1">The sequence shown here is derived from an EMBL/GenBank/DDBJ whole genome shotgun (WGS) entry which is preliminary data.</text>
</comment>
<dbReference type="EMBL" id="LAZR01001637">
    <property type="protein sequence ID" value="KKN41624.1"/>
    <property type="molecule type" value="Genomic_DNA"/>
</dbReference>
<feature type="non-terminal residue" evidence="1">
    <location>
        <position position="276"/>
    </location>
</feature>
<reference evidence="1" key="1">
    <citation type="journal article" date="2015" name="Nature">
        <title>Complex archaea that bridge the gap between prokaryotes and eukaryotes.</title>
        <authorList>
            <person name="Spang A."/>
            <person name="Saw J.H."/>
            <person name="Jorgensen S.L."/>
            <person name="Zaremba-Niedzwiedzka K."/>
            <person name="Martijn J."/>
            <person name="Lind A.E."/>
            <person name="van Eijk R."/>
            <person name="Schleper C."/>
            <person name="Guy L."/>
            <person name="Ettema T.J."/>
        </authorList>
    </citation>
    <scope>NUCLEOTIDE SEQUENCE</scope>
</reference>
<organism evidence="1">
    <name type="scientific">marine sediment metagenome</name>
    <dbReference type="NCBI Taxonomy" id="412755"/>
    <lineage>
        <taxon>unclassified sequences</taxon>
        <taxon>metagenomes</taxon>
        <taxon>ecological metagenomes</taxon>
    </lineage>
</organism>
<accession>A0A0F9QGG3</accession>
<proteinExistence type="predicted"/>